<feature type="compositionally biased region" description="Pro residues" evidence="5">
    <location>
        <begin position="101"/>
        <end position="110"/>
    </location>
</feature>
<dbReference type="Gene3D" id="1.10.10.60">
    <property type="entry name" value="Homeodomain-like"/>
    <property type="match status" value="1"/>
</dbReference>
<reference evidence="8" key="1">
    <citation type="submission" date="2023-07" db="EMBL/GenBank/DDBJ databases">
        <title>A chromosome-level genome assembly of Lolium multiflorum.</title>
        <authorList>
            <person name="Chen Y."/>
            <person name="Copetti D."/>
            <person name="Kolliker R."/>
            <person name="Studer B."/>
        </authorList>
    </citation>
    <scope>NUCLEOTIDE SEQUENCE</scope>
    <source>
        <strain evidence="8">02402/16</strain>
        <tissue evidence="8">Leaf</tissue>
    </source>
</reference>
<evidence type="ECO:0000256" key="5">
    <source>
        <dbReference type="SAM" id="MobiDB-lite"/>
    </source>
</evidence>
<dbReference type="AlphaFoldDB" id="A0AAD8SIA0"/>
<evidence type="ECO:0000256" key="4">
    <source>
        <dbReference type="ARBA" id="ARBA00023242"/>
    </source>
</evidence>
<evidence type="ECO:0000259" key="7">
    <source>
        <dbReference type="PROSITE" id="PS51293"/>
    </source>
</evidence>
<dbReference type="InterPro" id="IPR017884">
    <property type="entry name" value="SANT_dom"/>
</dbReference>
<dbReference type="FunFam" id="1.10.10.60:FF:000154">
    <property type="entry name" value="Transcription factor SRM1"/>
    <property type="match status" value="1"/>
</dbReference>
<evidence type="ECO:0000313" key="9">
    <source>
        <dbReference type="Proteomes" id="UP001231189"/>
    </source>
</evidence>
<evidence type="ECO:0000256" key="2">
    <source>
        <dbReference type="ARBA" id="ARBA00023015"/>
    </source>
</evidence>
<accession>A0AAD8SIA0</accession>
<comment type="subcellular location">
    <subcellularLocation>
        <location evidence="1">Nucleus</location>
    </subcellularLocation>
</comment>
<keyword evidence="4" id="KW-0539">Nucleus</keyword>
<dbReference type="InterPro" id="IPR009057">
    <property type="entry name" value="Homeodomain-like_sf"/>
</dbReference>
<feature type="domain" description="SANT" evidence="7">
    <location>
        <begin position="1"/>
        <end position="54"/>
    </location>
</feature>
<gene>
    <name evidence="8" type="ORF">QYE76_069270</name>
</gene>
<feature type="region of interest" description="Disordered" evidence="5">
    <location>
        <begin position="58"/>
        <end position="122"/>
    </location>
</feature>
<dbReference type="PANTHER" id="PTHR43952">
    <property type="entry name" value="MYB FAMILY TRANSCRIPTION FACTOR-RELATED"/>
    <property type="match status" value="1"/>
</dbReference>
<organism evidence="8 9">
    <name type="scientific">Lolium multiflorum</name>
    <name type="common">Italian ryegrass</name>
    <name type="synonym">Lolium perenne subsp. multiflorum</name>
    <dbReference type="NCBI Taxonomy" id="4521"/>
    <lineage>
        <taxon>Eukaryota</taxon>
        <taxon>Viridiplantae</taxon>
        <taxon>Streptophyta</taxon>
        <taxon>Embryophyta</taxon>
        <taxon>Tracheophyta</taxon>
        <taxon>Spermatophyta</taxon>
        <taxon>Magnoliopsida</taxon>
        <taxon>Liliopsida</taxon>
        <taxon>Poales</taxon>
        <taxon>Poaceae</taxon>
        <taxon>BOP clade</taxon>
        <taxon>Pooideae</taxon>
        <taxon>Poodae</taxon>
        <taxon>Poeae</taxon>
        <taxon>Poeae Chloroplast Group 2 (Poeae type)</taxon>
        <taxon>Loliodinae</taxon>
        <taxon>Loliinae</taxon>
        <taxon>Lolium</taxon>
    </lineage>
</organism>
<dbReference type="InterPro" id="IPR001005">
    <property type="entry name" value="SANT/Myb"/>
</dbReference>
<dbReference type="PROSITE" id="PS50090">
    <property type="entry name" value="MYB_LIKE"/>
    <property type="match status" value="1"/>
</dbReference>
<keyword evidence="2" id="KW-0805">Transcription regulation</keyword>
<evidence type="ECO:0000259" key="6">
    <source>
        <dbReference type="PROSITE" id="PS50090"/>
    </source>
</evidence>
<evidence type="ECO:0008006" key="10">
    <source>
        <dbReference type="Google" id="ProtNLM"/>
    </source>
</evidence>
<feature type="compositionally biased region" description="Low complexity" evidence="5">
    <location>
        <begin position="111"/>
        <end position="122"/>
    </location>
</feature>
<dbReference type="GO" id="GO:0003700">
    <property type="term" value="F:DNA-binding transcription factor activity"/>
    <property type="evidence" value="ECO:0007669"/>
    <property type="project" value="InterPro"/>
</dbReference>
<keyword evidence="9" id="KW-1185">Reference proteome</keyword>
<dbReference type="PANTHER" id="PTHR43952:SF17">
    <property type="entry name" value="PROTEIN RADIALIS-LIKE 3"/>
    <property type="match status" value="1"/>
</dbReference>
<dbReference type="SUPFAM" id="SSF46689">
    <property type="entry name" value="Homeodomain-like"/>
    <property type="match status" value="1"/>
</dbReference>
<dbReference type="EMBL" id="JAUUTY010000004">
    <property type="protein sequence ID" value="KAK1651465.1"/>
    <property type="molecule type" value="Genomic_DNA"/>
</dbReference>
<dbReference type="PROSITE" id="PS51293">
    <property type="entry name" value="SANT"/>
    <property type="match status" value="1"/>
</dbReference>
<comment type="caution">
    <text evidence="8">The sequence shown here is derived from an EMBL/GenBank/DDBJ whole genome shotgun (WGS) entry which is preliminary data.</text>
</comment>
<feature type="domain" description="Myb-like" evidence="6">
    <location>
        <begin position="1"/>
        <end position="50"/>
    </location>
</feature>
<evidence type="ECO:0000256" key="1">
    <source>
        <dbReference type="ARBA" id="ARBA00004123"/>
    </source>
</evidence>
<dbReference type="InterPro" id="IPR044636">
    <property type="entry name" value="RADIALIS-like"/>
</dbReference>
<keyword evidence="3" id="KW-0804">Transcription</keyword>
<name>A0AAD8SIA0_LOLMU</name>
<dbReference type="Proteomes" id="UP001231189">
    <property type="component" value="Unassembled WGS sequence"/>
</dbReference>
<dbReference type="GO" id="GO:0005634">
    <property type="term" value="C:nucleus"/>
    <property type="evidence" value="ECO:0007669"/>
    <property type="project" value="UniProtKB-SubCell"/>
</dbReference>
<sequence>MEWSTAENDRFERALATYGGDSSGLWERVAAAVGGGKTADDVRRHYALLTEDLGDIERGRYGYPTGTTANNANHRNNGRNRTNHLSPEAAAPPAVPGEFPSTPPSSPPLQAPSSAAVAEDAAGQSPCGEAAVAARSSVGREQRGLRERVGAAAYTLLLRRLNAAGWRWLADLRWPAVDVGCGVVGSGPEVRIAIHRGCVSSMARGGFAGSSSRLEGVRVFGPGMVVVADFIHRRQSARLAVLDF</sequence>
<evidence type="ECO:0000313" key="8">
    <source>
        <dbReference type="EMBL" id="KAK1651465.1"/>
    </source>
</evidence>
<protein>
    <recommendedName>
        <fullName evidence="10">Myb-like domain-containing protein</fullName>
    </recommendedName>
</protein>
<evidence type="ECO:0000256" key="3">
    <source>
        <dbReference type="ARBA" id="ARBA00023163"/>
    </source>
</evidence>
<feature type="compositionally biased region" description="Low complexity" evidence="5">
    <location>
        <begin position="83"/>
        <end position="92"/>
    </location>
</feature>
<feature type="compositionally biased region" description="Low complexity" evidence="5">
    <location>
        <begin position="65"/>
        <end position="75"/>
    </location>
</feature>
<dbReference type="CDD" id="cd00167">
    <property type="entry name" value="SANT"/>
    <property type="match status" value="1"/>
</dbReference>
<dbReference type="Pfam" id="PF00249">
    <property type="entry name" value="Myb_DNA-binding"/>
    <property type="match status" value="1"/>
</dbReference>
<proteinExistence type="predicted"/>